<gene>
    <name evidence="2" type="ORF">SBA5_220145</name>
</gene>
<dbReference type="EMBL" id="OKRB01000078">
    <property type="protein sequence ID" value="SPE19299.1"/>
    <property type="molecule type" value="Genomic_DNA"/>
</dbReference>
<sequence>MIRLLQGILVLILIAPIAAAQPNIPSNPQAKATATAFTIGQLSNPHLLRLIALNEAAVRSAKAAHEAPARIAQIYENLGGLYADAALYLKSEDAMRRAIAYLKNGSQRELANEIGQLAVVDLELGNPRQAEHDELQVLRIRQEIGDPVTTALAWNELAGLYDEQQKFKQAVHFAERAYEVLGDRPDVSAGDRISVREALGFALTGARDCARGIPILEEGLAIAQSHHVEDSLQLGYAEYVLGFGYWHCDDQGNAALWLERGTTRMKADFGWNRSIYLNAMRQYARFLRSTGQFEAAASAEAVVNEAEAVVDAQSLTGRADGFLSNPGK</sequence>
<feature type="chain" id="PRO_5014919026" description="Tetratricopeptide repeat protein" evidence="1">
    <location>
        <begin position="21"/>
        <end position="328"/>
    </location>
</feature>
<reference evidence="3" key="1">
    <citation type="submission" date="2018-02" db="EMBL/GenBank/DDBJ databases">
        <authorList>
            <person name="Hausmann B."/>
        </authorList>
    </citation>
    <scope>NUCLEOTIDE SEQUENCE [LARGE SCALE GENOMIC DNA]</scope>
    <source>
        <strain evidence="3">Peat soil MAG SbA5</strain>
    </source>
</reference>
<evidence type="ECO:0000313" key="3">
    <source>
        <dbReference type="Proteomes" id="UP000239735"/>
    </source>
</evidence>
<evidence type="ECO:0008006" key="4">
    <source>
        <dbReference type="Google" id="ProtNLM"/>
    </source>
</evidence>
<dbReference type="SUPFAM" id="SSF48452">
    <property type="entry name" value="TPR-like"/>
    <property type="match status" value="1"/>
</dbReference>
<dbReference type="OrthoDB" id="119225at2"/>
<protein>
    <recommendedName>
        <fullName evidence="4">Tetratricopeptide repeat protein</fullName>
    </recommendedName>
</protein>
<proteinExistence type="predicted"/>
<feature type="signal peptide" evidence="1">
    <location>
        <begin position="1"/>
        <end position="20"/>
    </location>
</feature>
<organism evidence="2 3">
    <name type="scientific">Candidatus Sulfuritelmatomonas gaucii</name>
    <dbReference type="NCBI Taxonomy" id="2043161"/>
    <lineage>
        <taxon>Bacteria</taxon>
        <taxon>Pseudomonadati</taxon>
        <taxon>Acidobacteriota</taxon>
        <taxon>Terriglobia</taxon>
        <taxon>Terriglobales</taxon>
        <taxon>Acidobacteriaceae</taxon>
        <taxon>Candidatus Sulfuritelmatomonas</taxon>
    </lineage>
</organism>
<evidence type="ECO:0000256" key="1">
    <source>
        <dbReference type="SAM" id="SignalP"/>
    </source>
</evidence>
<dbReference type="Gene3D" id="1.25.40.10">
    <property type="entry name" value="Tetratricopeptide repeat domain"/>
    <property type="match status" value="1"/>
</dbReference>
<keyword evidence="1" id="KW-0732">Signal</keyword>
<dbReference type="AlphaFoldDB" id="A0A2N9L7Q4"/>
<dbReference type="InterPro" id="IPR011990">
    <property type="entry name" value="TPR-like_helical_dom_sf"/>
</dbReference>
<name>A0A2N9L7Q4_9BACT</name>
<accession>A0A2N9L7Q4</accession>
<dbReference type="Proteomes" id="UP000239735">
    <property type="component" value="Unassembled WGS sequence"/>
</dbReference>
<evidence type="ECO:0000313" key="2">
    <source>
        <dbReference type="EMBL" id="SPE19299.1"/>
    </source>
</evidence>